<dbReference type="AlphaFoldDB" id="A0A5C3PMS8"/>
<organism evidence="6 7">
    <name type="scientific">Polyporus arcularius HHB13444</name>
    <dbReference type="NCBI Taxonomy" id="1314778"/>
    <lineage>
        <taxon>Eukaryota</taxon>
        <taxon>Fungi</taxon>
        <taxon>Dikarya</taxon>
        <taxon>Basidiomycota</taxon>
        <taxon>Agaricomycotina</taxon>
        <taxon>Agaricomycetes</taxon>
        <taxon>Polyporales</taxon>
        <taxon>Polyporaceae</taxon>
        <taxon>Polyporus</taxon>
    </lineage>
</organism>
<dbReference type="Pfam" id="PF18115">
    <property type="entry name" value="Tudor_3"/>
    <property type="match status" value="1"/>
</dbReference>
<dbReference type="InterPro" id="IPR036420">
    <property type="entry name" value="BRCT_dom_sf"/>
</dbReference>
<dbReference type="InterPro" id="IPR001357">
    <property type="entry name" value="BRCT_dom"/>
</dbReference>
<dbReference type="SMART" id="SM00292">
    <property type="entry name" value="BRCT"/>
    <property type="match status" value="2"/>
</dbReference>
<proteinExistence type="predicted"/>
<evidence type="ECO:0000313" key="6">
    <source>
        <dbReference type="EMBL" id="TFK91025.1"/>
    </source>
</evidence>
<feature type="region of interest" description="Disordered" evidence="4">
    <location>
        <begin position="1"/>
        <end position="392"/>
    </location>
</feature>
<evidence type="ECO:0000256" key="1">
    <source>
        <dbReference type="ARBA" id="ARBA00004123"/>
    </source>
</evidence>
<feature type="compositionally biased region" description="Basic and acidic residues" evidence="4">
    <location>
        <begin position="757"/>
        <end position="766"/>
    </location>
</feature>
<feature type="region of interest" description="Disordered" evidence="4">
    <location>
        <begin position="966"/>
        <end position="991"/>
    </location>
</feature>
<evidence type="ECO:0000259" key="5">
    <source>
        <dbReference type="PROSITE" id="PS50172"/>
    </source>
</evidence>
<feature type="compositionally biased region" description="Low complexity" evidence="4">
    <location>
        <begin position="713"/>
        <end position="736"/>
    </location>
</feature>
<feature type="compositionally biased region" description="Acidic residues" evidence="4">
    <location>
        <begin position="616"/>
        <end position="628"/>
    </location>
</feature>
<evidence type="ECO:0000256" key="2">
    <source>
        <dbReference type="ARBA" id="ARBA00022763"/>
    </source>
</evidence>
<dbReference type="InParanoid" id="A0A5C3PMS8"/>
<dbReference type="InterPro" id="IPR041297">
    <property type="entry name" value="Crb2_Tudor"/>
</dbReference>
<dbReference type="PANTHER" id="PTHR15321">
    <property type="entry name" value="TUMOR SUPPRESSOR P53-BINDING PROTEIN 1"/>
    <property type="match status" value="1"/>
</dbReference>
<dbReference type="GO" id="GO:0005634">
    <property type="term" value="C:nucleus"/>
    <property type="evidence" value="ECO:0007669"/>
    <property type="project" value="UniProtKB-SubCell"/>
</dbReference>
<keyword evidence="7" id="KW-1185">Reference proteome</keyword>
<feature type="compositionally biased region" description="Polar residues" evidence="4">
    <location>
        <begin position="309"/>
        <end position="324"/>
    </location>
</feature>
<dbReference type="InterPro" id="IPR047249">
    <property type="entry name" value="BRCT_p53bp1-like_rpt1"/>
</dbReference>
<name>A0A5C3PMS8_9APHY</name>
<dbReference type="EMBL" id="ML211030">
    <property type="protein sequence ID" value="TFK91025.1"/>
    <property type="molecule type" value="Genomic_DNA"/>
</dbReference>
<feature type="compositionally biased region" description="Basic and acidic residues" evidence="4">
    <location>
        <begin position="353"/>
        <end position="363"/>
    </location>
</feature>
<dbReference type="Proteomes" id="UP000308197">
    <property type="component" value="Unassembled WGS sequence"/>
</dbReference>
<accession>A0A5C3PMS8</accession>
<feature type="compositionally biased region" description="Polar residues" evidence="4">
    <location>
        <begin position="492"/>
        <end position="504"/>
    </location>
</feature>
<feature type="compositionally biased region" description="Pro residues" evidence="4">
    <location>
        <begin position="190"/>
        <end position="202"/>
    </location>
</feature>
<dbReference type="SUPFAM" id="SSF52113">
    <property type="entry name" value="BRCT domain"/>
    <property type="match status" value="1"/>
</dbReference>
<feature type="region of interest" description="Disordered" evidence="4">
    <location>
        <begin position="457"/>
        <end position="600"/>
    </location>
</feature>
<gene>
    <name evidence="6" type="ORF">K466DRAFT_516056</name>
</gene>
<dbReference type="Gene3D" id="2.30.30.140">
    <property type="match status" value="1"/>
</dbReference>
<feature type="compositionally biased region" description="Polar residues" evidence="4">
    <location>
        <begin position="280"/>
        <end position="297"/>
    </location>
</feature>
<protein>
    <recommendedName>
        <fullName evidence="5">BRCT domain-containing protein</fullName>
    </recommendedName>
</protein>
<feature type="compositionally biased region" description="Polar residues" evidence="4">
    <location>
        <begin position="369"/>
        <end position="378"/>
    </location>
</feature>
<feature type="compositionally biased region" description="Pro residues" evidence="4">
    <location>
        <begin position="170"/>
        <end position="179"/>
    </location>
</feature>
<reference evidence="6 7" key="1">
    <citation type="journal article" date="2019" name="Nat. Ecol. Evol.">
        <title>Megaphylogeny resolves global patterns of mushroom evolution.</title>
        <authorList>
            <person name="Varga T."/>
            <person name="Krizsan K."/>
            <person name="Foldi C."/>
            <person name="Dima B."/>
            <person name="Sanchez-Garcia M."/>
            <person name="Sanchez-Ramirez S."/>
            <person name="Szollosi G.J."/>
            <person name="Szarkandi J.G."/>
            <person name="Papp V."/>
            <person name="Albert L."/>
            <person name="Andreopoulos W."/>
            <person name="Angelini C."/>
            <person name="Antonin V."/>
            <person name="Barry K.W."/>
            <person name="Bougher N.L."/>
            <person name="Buchanan P."/>
            <person name="Buyck B."/>
            <person name="Bense V."/>
            <person name="Catcheside P."/>
            <person name="Chovatia M."/>
            <person name="Cooper J."/>
            <person name="Damon W."/>
            <person name="Desjardin D."/>
            <person name="Finy P."/>
            <person name="Geml J."/>
            <person name="Haridas S."/>
            <person name="Hughes K."/>
            <person name="Justo A."/>
            <person name="Karasinski D."/>
            <person name="Kautmanova I."/>
            <person name="Kiss B."/>
            <person name="Kocsube S."/>
            <person name="Kotiranta H."/>
            <person name="LaButti K.M."/>
            <person name="Lechner B.E."/>
            <person name="Liimatainen K."/>
            <person name="Lipzen A."/>
            <person name="Lukacs Z."/>
            <person name="Mihaltcheva S."/>
            <person name="Morgado L.N."/>
            <person name="Niskanen T."/>
            <person name="Noordeloos M.E."/>
            <person name="Ohm R.A."/>
            <person name="Ortiz-Santana B."/>
            <person name="Ovrebo C."/>
            <person name="Racz N."/>
            <person name="Riley R."/>
            <person name="Savchenko A."/>
            <person name="Shiryaev A."/>
            <person name="Soop K."/>
            <person name="Spirin V."/>
            <person name="Szebenyi C."/>
            <person name="Tomsovsky M."/>
            <person name="Tulloss R.E."/>
            <person name="Uehling J."/>
            <person name="Grigoriev I.V."/>
            <person name="Vagvolgyi C."/>
            <person name="Papp T."/>
            <person name="Martin F.M."/>
            <person name="Miettinen O."/>
            <person name="Hibbett D.S."/>
            <person name="Nagy L.G."/>
        </authorList>
    </citation>
    <scope>NUCLEOTIDE SEQUENCE [LARGE SCALE GENOMIC DNA]</scope>
    <source>
        <strain evidence="6 7">HHB13444</strain>
    </source>
</reference>
<evidence type="ECO:0000256" key="4">
    <source>
        <dbReference type="SAM" id="MobiDB-lite"/>
    </source>
</evidence>
<feature type="compositionally biased region" description="Polar residues" evidence="4">
    <location>
        <begin position="87"/>
        <end position="99"/>
    </location>
</feature>
<feature type="compositionally biased region" description="Acidic residues" evidence="4">
    <location>
        <begin position="743"/>
        <end position="756"/>
    </location>
</feature>
<keyword evidence="2" id="KW-0227">DNA damage</keyword>
<feature type="compositionally biased region" description="Low complexity" evidence="4">
    <location>
        <begin position="298"/>
        <end position="308"/>
    </location>
</feature>
<dbReference type="Gene3D" id="3.40.50.10190">
    <property type="entry name" value="BRCT domain"/>
    <property type="match status" value="1"/>
</dbReference>
<feature type="region of interest" description="Disordered" evidence="4">
    <location>
        <begin position="613"/>
        <end position="834"/>
    </location>
</feature>
<dbReference type="GO" id="GO:0045944">
    <property type="term" value="P:positive regulation of transcription by RNA polymerase II"/>
    <property type="evidence" value="ECO:0007669"/>
    <property type="project" value="TreeGrafter"/>
</dbReference>
<dbReference type="GO" id="GO:0000077">
    <property type="term" value="P:DNA damage checkpoint signaling"/>
    <property type="evidence" value="ECO:0007669"/>
    <property type="project" value="TreeGrafter"/>
</dbReference>
<feature type="compositionally biased region" description="Polar residues" evidence="4">
    <location>
        <begin position="139"/>
        <end position="156"/>
    </location>
</feature>
<feature type="compositionally biased region" description="Low complexity" evidence="4">
    <location>
        <begin position="340"/>
        <end position="350"/>
    </location>
</feature>
<evidence type="ECO:0000313" key="7">
    <source>
        <dbReference type="Proteomes" id="UP000308197"/>
    </source>
</evidence>
<feature type="compositionally biased region" description="Low complexity" evidence="4">
    <location>
        <begin position="966"/>
        <end position="982"/>
    </location>
</feature>
<dbReference type="InterPro" id="IPR047252">
    <property type="entry name" value="TP53BP1-like"/>
</dbReference>
<feature type="domain" description="BRCT" evidence="5">
    <location>
        <begin position="997"/>
        <end position="1112"/>
    </location>
</feature>
<feature type="compositionally biased region" description="Polar residues" evidence="4">
    <location>
        <begin position="1"/>
        <end position="18"/>
    </location>
</feature>
<feature type="compositionally biased region" description="Acidic residues" evidence="4">
    <location>
        <begin position="767"/>
        <end position="777"/>
    </location>
</feature>
<dbReference type="GO" id="GO:0042393">
    <property type="term" value="F:histone binding"/>
    <property type="evidence" value="ECO:0007669"/>
    <property type="project" value="TreeGrafter"/>
</dbReference>
<feature type="compositionally biased region" description="Polar residues" evidence="4">
    <location>
        <begin position="634"/>
        <end position="653"/>
    </location>
</feature>
<evidence type="ECO:0000256" key="3">
    <source>
        <dbReference type="ARBA" id="ARBA00023242"/>
    </source>
</evidence>
<dbReference type="STRING" id="1314778.A0A5C3PMS8"/>
<dbReference type="PANTHER" id="PTHR15321:SF3">
    <property type="entry name" value="TP53-BINDING PROTEIN 1"/>
    <property type="match status" value="1"/>
</dbReference>
<keyword evidence="3" id="KW-0539">Nucleus</keyword>
<dbReference type="CDD" id="cd17745">
    <property type="entry name" value="BRCT_p53bp1_rpt1"/>
    <property type="match status" value="1"/>
</dbReference>
<sequence length="1261" mass="136437">MVMASLNESGSEDTQASQLLAAALRPRDVQTVVPAVPITQEPQSGPHEGSLQSSGHSLEYHMHGLVATQTQSLLSGEDQSHPEGSQKENTPASWDQGQRSEPAGPSTVGSPVRSQPPPSYTAELKGTPPNILPVAKALTETSSLKEIGMRTNTLQSPAKGGNAVSFEPPSYIPSRPPAPLDRASTLPARAMPPPPRPRPRSPSPTSQDSFAGPLPQGDPAKAFIAQTRTFAIPLSQLGETQSTSDEEGPPPFASGMWTSPRRDPMARGSSSQEKILVDGTPSNSSHDSQSQQAQRTLQSPSAPSQPSQVDTQSSDSYPQAQIQTLDPADFPSLSQEDGEPSSPSTEPASSYKHILDGPFKESQPDEGTPPTQLGTQVTELADETPPTEMGTPLDEVDASAIAYDHSFINANGQYEAPSIRSNVPSTHTSRRTEMHALLALVAPEKRYRYEHILPEPGPRAILLTPSPVRHFSSDKETQPSDIPSSPAAAHETQASEFVEQTQPSDVAVNGSVISTLPRRGLPPANRVMQTRRPQPPSSPSSGFVPDSEGPTQDDDTGPTQIADAPAPPFTRRGLPSATPVASRTSPSVAHIHTQLQSEDEVLRTIATGKPSVPAIAEEEEEEEEEEEVPLAAAVQTSSAKGKQKATEPTSPVNTGGHAAKPPQSPTKTGFIRDSVVAHRTTSWRDVVVPSSDPQERQEDAKATAAAKSKKPRTPIQRTPLPPRTRTAPRAAKLAARGKLQESSTEDEDDDEDDEAEVHDNDDHDTVPADEDDMDVDLPDVKSKLPARNNKRKRTASSASRKVSSKPGGSKVKEESATPATRPAKRAKTASVARGAGVHAPTRIFGLWRQTGQYFPGIVVEMVGSKYRVKFDDGDEETLELKHLRFCQVKPGDSVLHPWSKAQKSVPIVDVPECAETGHLASDVVTIQIDDEEHEVEVQTLRVASRTVLAEWDDRLLTEDTIITQVRPKVSRPSPTPSRSVPSEGSVRGATKKPLAKTGLVMSFSPNSEYLSSKDNVMAQIKRNGGVVLDDWTNLYTMEGAIEYKGQLWTLTADDIQWKKTKDIDRVFLISDDSHQKPKFLIALALGIPCVSVDWLKAVMSTQEELDWHRYLLPAGFSEQLNARVSQMVDLDWGISIHHLTDVAANLVAPKVFADKTILCISPDFVPTKQKGKKSGNAAEKKAAAEMVPRIILCMGAATVESIGDVKYATQALEDYDLVVVNKDQDLKRYSEVIDHCVDVSWVKDCLISRHLRTLPSQQEDS</sequence>
<comment type="subcellular location">
    <subcellularLocation>
        <location evidence="1">Nucleus</location>
    </subcellularLocation>
</comment>
<dbReference type="PROSITE" id="PS50172">
    <property type="entry name" value="BRCT"/>
    <property type="match status" value="1"/>
</dbReference>